<dbReference type="PROSITE" id="PS50005">
    <property type="entry name" value="TPR"/>
    <property type="match status" value="1"/>
</dbReference>
<reference evidence="9 10" key="1">
    <citation type="submission" date="2020-06" db="EMBL/GenBank/DDBJ databases">
        <authorList>
            <person name="Criscuolo A."/>
        </authorList>
    </citation>
    <scope>NUCLEOTIDE SEQUENCE [LARGE SCALE GENOMIC DNA]</scope>
    <source>
        <strain evidence="9">PXU-55</strain>
    </source>
</reference>
<gene>
    <name evidence="9" type="primary">sasA_2</name>
    <name evidence="9" type="ORF">FLAPXU55_01684</name>
</gene>
<dbReference type="Pfam" id="PF13424">
    <property type="entry name" value="TPR_12"/>
    <property type="match status" value="1"/>
</dbReference>
<evidence type="ECO:0000313" key="9">
    <source>
        <dbReference type="EMBL" id="CAC9973991.1"/>
    </source>
</evidence>
<keyword evidence="10" id="KW-1185">Reference proteome</keyword>
<accession>A0A9N8J1X2</accession>
<dbReference type="Gene3D" id="3.30.565.10">
    <property type="entry name" value="Histidine kinase-like ATPase, C-terminal domain"/>
    <property type="match status" value="1"/>
</dbReference>
<dbReference type="PANTHER" id="PTHR43711:SF1">
    <property type="entry name" value="HISTIDINE KINASE 1"/>
    <property type="match status" value="1"/>
</dbReference>
<keyword evidence="4" id="KW-0418">Kinase</keyword>
<evidence type="ECO:0000256" key="1">
    <source>
        <dbReference type="ARBA" id="ARBA00000085"/>
    </source>
</evidence>
<dbReference type="GO" id="GO:0000155">
    <property type="term" value="F:phosphorelay sensor kinase activity"/>
    <property type="evidence" value="ECO:0007669"/>
    <property type="project" value="InterPro"/>
</dbReference>
<organism evidence="9 10">
    <name type="scientific">Flavobacterium panici</name>
    <dbReference type="NCBI Taxonomy" id="2654843"/>
    <lineage>
        <taxon>Bacteria</taxon>
        <taxon>Pseudomonadati</taxon>
        <taxon>Bacteroidota</taxon>
        <taxon>Flavobacteriia</taxon>
        <taxon>Flavobacteriales</taxon>
        <taxon>Flavobacteriaceae</taxon>
        <taxon>Flavobacterium</taxon>
    </lineage>
</organism>
<comment type="caution">
    <text evidence="9">The sequence shown here is derived from an EMBL/GenBank/DDBJ whole genome shotgun (WGS) entry which is preliminary data.</text>
</comment>
<feature type="transmembrane region" description="Helical" evidence="7">
    <location>
        <begin position="310"/>
        <end position="329"/>
    </location>
</feature>
<dbReference type="InterPro" id="IPR036097">
    <property type="entry name" value="HisK_dim/P_sf"/>
</dbReference>
<dbReference type="SUPFAM" id="SSF55874">
    <property type="entry name" value="ATPase domain of HSP90 chaperone/DNA topoisomerase II/histidine kinase"/>
    <property type="match status" value="1"/>
</dbReference>
<keyword evidence="7" id="KW-0812">Transmembrane</keyword>
<dbReference type="RefSeq" id="WP_053470034.1">
    <property type="nucleotide sequence ID" value="NZ_CAIJDE010000034.1"/>
</dbReference>
<dbReference type="Gene3D" id="1.10.287.130">
    <property type="match status" value="1"/>
</dbReference>
<dbReference type="SMART" id="SM00387">
    <property type="entry name" value="HATPase_c"/>
    <property type="match status" value="1"/>
</dbReference>
<dbReference type="InterPro" id="IPR004358">
    <property type="entry name" value="Sig_transdc_His_kin-like_C"/>
</dbReference>
<dbReference type="EMBL" id="CAIJDE010000034">
    <property type="protein sequence ID" value="CAC9973991.1"/>
    <property type="molecule type" value="Genomic_DNA"/>
</dbReference>
<feature type="repeat" description="TPR" evidence="6">
    <location>
        <begin position="155"/>
        <end position="188"/>
    </location>
</feature>
<evidence type="ECO:0000256" key="2">
    <source>
        <dbReference type="ARBA" id="ARBA00012438"/>
    </source>
</evidence>
<comment type="catalytic activity">
    <reaction evidence="1">
        <text>ATP + protein L-histidine = ADP + protein N-phospho-L-histidine.</text>
        <dbReference type="EC" id="2.7.13.3"/>
    </reaction>
</comment>
<dbReference type="Gene3D" id="1.25.40.10">
    <property type="entry name" value="Tetratricopeptide repeat domain"/>
    <property type="match status" value="1"/>
</dbReference>
<keyword evidence="7" id="KW-0472">Membrane</keyword>
<evidence type="ECO:0000259" key="8">
    <source>
        <dbReference type="PROSITE" id="PS50109"/>
    </source>
</evidence>
<dbReference type="AlphaFoldDB" id="A0A9N8J1X2"/>
<dbReference type="InterPro" id="IPR003594">
    <property type="entry name" value="HATPase_dom"/>
</dbReference>
<evidence type="ECO:0000256" key="6">
    <source>
        <dbReference type="PROSITE-ProRule" id="PRU00339"/>
    </source>
</evidence>
<dbReference type="PRINTS" id="PR00344">
    <property type="entry name" value="BCTRLSENSOR"/>
</dbReference>
<proteinExistence type="predicted"/>
<dbReference type="SUPFAM" id="SSF47384">
    <property type="entry name" value="Homodimeric domain of signal transducing histidine kinase"/>
    <property type="match status" value="1"/>
</dbReference>
<keyword evidence="7" id="KW-1133">Transmembrane helix</keyword>
<evidence type="ECO:0000313" key="10">
    <source>
        <dbReference type="Proteomes" id="UP000533639"/>
    </source>
</evidence>
<evidence type="ECO:0000256" key="5">
    <source>
        <dbReference type="ARBA" id="ARBA00023012"/>
    </source>
</evidence>
<evidence type="ECO:0000256" key="7">
    <source>
        <dbReference type="SAM" id="Phobius"/>
    </source>
</evidence>
<name>A0A9N8J1X2_9FLAO</name>
<sequence length="577" mass="67121">MKSKIFYIVILLFVTNLNFLFSQEKKFFEFEKKEIQQGAITYKGKINFVKAQSFYLKEDWDSTLVYSMKQLNNNNHKVMSDYCHYFRGVSFFHKKLYKEAQKEFFLVSEKFVLTPIKNFTLGASFLESKQFQRALFYFRLSEKQFIKLNEDNYLADIYTGIGSSYIYLKQLDEAEDYLLKNLSLTAKTQNNDRICSSYINLANLYYEQYKDNLAIPYFKKAYDLSKKIKNYNKKEIASRNMAIVEENRGNFKEALVYRKESEQWKDSLNNQNKIWAVADFEKKFAVAQKQKQIKVLEVENKLKNTQRNTLFFSSIGLLLILTGGVYLYAQKVKNGKTILRQKNKLDELNATKDQLFSIVSHDLRSSVNALKNSNSKLSATLETKNYDELNHLIIQNSSIANGTYSLLDNLLHWALLQTKQLYFNKESIHLYSVIQQIEYNYKPLLLEKSITFENSVSKNIFLFVDLDSLKIVFRNLLDNAIKFSNENGQITFSANEPDSDFCQVIIQDTGIGMNENTIKELLYEGELLAKKGNSEIIGTGLGLQLCKQMIKKNSGTFEIESELNKGTKMILTFPKTK</sequence>
<dbReference type="InterPro" id="IPR011990">
    <property type="entry name" value="TPR-like_helical_dom_sf"/>
</dbReference>
<protein>
    <recommendedName>
        <fullName evidence="2">histidine kinase</fullName>
        <ecNumber evidence="2">2.7.13.3</ecNumber>
    </recommendedName>
</protein>
<keyword evidence="6" id="KW-0802">TPR repeat</keyword>
<dbReference type="PROSITE" id="PS50109">
    <property type="entry name" value="HIS_KIN"/>
    <property type="match status" value="1"/>
</dbReference>
<keyword evidence="3 9" id="KW-0808">Transferase</keyword>
<evidence type="ECO:0000256" key="4">
    <source>
        <dbReference type="ARBA" id="ARBA00022777"/>
    </source>
</evidence>
<dbReference type="InterPro" id="IPR036890">
    <property type="entry name" value="HATPase_C_sf"/>
</dbReference>
<dbReference type="InterPro" id="IPR050736">
    <property type="entry name" value="Sensor_HK_Regulatory"/>
</dbReference>
<dbReference type="Pfam" id="PF02518">
    <property type="entry name" value="HATPase_c"/>
    <property type="match status" value="1"/>
</dbReference>
<dbReference type="SMART" id="SM00028">
    <property type="entry name" value="TPR"/>
    <property type="match status" value="2"/>
</dbReference>
<evidence type="ECO:0000256" key="3">
    <source>
        <dbReference type="ARBA" id="ARBA00022679"/>
    </source>
</evidence>
<dbReference type="PANTHER" id="PTHR43711">
    <property type="entry name" value="TWO-COMPONENT HISTIDINE KINASE"/>
    <property type="match status" value="1"/>
</dbReference>
<dbReference type="InterPro" id="IPR019734">
    <property type="entry name" value="TPR_rpt"/>
</dbReference>
<dbReference type="InterPro" id="IPR005467">
    <property type="entry name" value="His_kinase_dom"/>
</dbReference>
<dbReference type="SUPFAM" id="SSF48452">
    <property type="entry name" value="TPR-like"/>
    <property type="match status" value="1"/>
</dbReference>
<feature type="domain" description="Histidine kinase" evidence="8">
    <location>
        <begin position="358"/>
        <end position="577"/>
    </location>
</feature>
<keyword evidence="5" id="KW-0902">Two-component regulatory system</keyword>
<dbReference type="EC" id="2.7.13.3" evidence="2"/>
<dbReference type="Proteomes" id="UP000533639">
    <property type="component" value="Unassembled WGS sequence"/>
</dbReference>